<evidence type="ECO:0000313" key="2">
    <source>
        <dbReference type="Proteomes" id="UP001515100"/>
    </source>
</evidence>
<sequence>MWVGWISFDLLLGDVHSLKQKRSIVRPLVSDLRRLFAVSAAETTHLDVHRRAGVGVSLVAADSQHVADVLDRVEDLVARRPEVELLSAQRRVIRSDDL</sequence>
<proteinExistence type="predicted"/>
<dbReference type="EMBL" id="SDPP02000005">
    <property type="protein sequence ID" value="KAA1373788.1"/>
    <property type="molecule type" value="Genomic_DNA"/>
</dbReference>
<protein>
    <submittedName>
        <fullName evidence="1">DUF503 domain-containing protein</fullName>
    </submittedName>
</protein>
<accession>A0A641AJG4</accession>
<evidence type="ECO:0000313" key="1">
    <source>
        <dbReference type="EMBL" id="KAA1373788.1"/>
    </source>
</evidence>
<organism evidence="1 2">
    <name type="scientific">Aeromicrobium fastidiosum</name>
    <dbReference type="NCBI Taxonomy" id="52699"/>
    <lineage>
        <taxon>Bacteria</taxon>
        <taxon>Bacillati</taxon>
        <taxon>Actinomycetota</taxon>
        <taxon>Actinomycetes</taxon>
        <taxon>Propionibacteriales</taxon>
        <taxon>Nocardioidaceae</taxon>
        <taxon>Aeromicrobium</taxon>
    </lineage>
</organism>
<comment type="caution">
    <text evidence="1">The sequence shown here is derived from an EMBL/GenBank/DDBJ whole genome shotgun (WGS) entry which is preliminary data.</text>
</comment>
<dbReference type="PANTHER" id="PTHR36441:SF1">
    <property type="entry name" value="DUF503 DOMAIN-CONTAINING PROTEIN"/>
    <property type="match status" value="1"/>
</dbReference>
<name>A0A641AJG4_9ACTN</name>
<dbReference type="InterPro" id="IPR036746">
    <property type="entry name" value="TT1725-like_sf"/>
</dbReference>
<dbReference type="Pfam" id="PF04456">
    <property type="entry name" value="DUF503"/>
    <property type="match status" value="1"/>
</dbReference>
<dbReference type="AlphaFoldDB" id="A0A641AJG4"/>
<keyword evidence="2" id="KW-1185">Reference proteome</keyword>
<dbReference type="OrthoDB" id="9809023at2"/>
<dbReference type="Gene3D" id="3.30.70.1120">
    <property type="entry name" value="TT1725-like"/>
    <property type="match status" value="1"/>
</dbReference>
<dbReference type="InterPro" id="IPR007546">
    <property type="entry name" value="DUF503"/>
</dbReference>
<dbReference type="PANTHER" id="PTHR36441">
    <property type="entry name" value="HYPOTHETICAL CYTOSOLIC PROTEIN"/>
    <property type="match status" value="1"/>
</dbReference>
<gene>
    <name evidence="1" type="ORF">ESP62_016555</name>
</gene>
<reference evidence="1" key="1">
    <citation type="submission" date="2019-09" db="EMBL/GenBank/DDBJ databases">
        <authorList>
            <person name="Li J."/>
        </authorList>
    </citation>
    <scope>NUCLEOTIDE SEQUENCE [LARGE SCALE GENOMIC DNA]</scope>
    <source>
        <strain evidence="1">NRBC 14897</strain>
    </source>
</reference>
<dbReference type="SUPFAM" id="SSF103007">
    <property type="entry name" value="Hypothetical protein TT1725"/>
    <property type="match status" value="1"/>
</dbReference>
<dbReference type="Proteomes" id="UP001515100">
    <property type="component" value="Unassembled WGS sequence"/>
</dbReference>